<evidence type="ECO:0000313" key="1">
    <source>
        <dbReference type="EMBL" id="PYD56393.1"/>
    </source>
</evidence>
<sequence>MARSTSSFQILPRPWDPSALSSGEAVPGHFTCACCGLATTGRSYFWNNDRRGSGRVCAVCDILQNLTRPAIEREAVLVWWPEFPQTRIMTLVRCAHQTLIGALGDDGTGRNTAWHRLIDAIATGADAGMIPVRCQAPVSVLRALQARSVEARRRLETTSPRLLATALLMANRSEPQTEASIANLLKGLRILPLGRLYDGATDIYPALLREWNNAGPAHAIL</sequence>
<proteinExistence type="predicted"/>
<name>A0A318PSB0_KOMXY</name>
<dbReference type="EMBL" id="NKUC01000024">
    <property type="protein sequence ID" value="PYD56393.1"/>
    <property type="molecule type" value="Genomic_DNA"/>
</dbReference>
<dbReference type="OrthoDB" id="7252815at2"/>
<comment type="caution">
    <text evidence="1">The sequence shown here is derived from an EMBL/GenBank/DDBJ whole genome shotgun (WGS) entry which is preliminary data.</text>
</comment>
<accession>A0A318PSB0</accession>
<dbReference type="Proteomes" id="UP000248257">
    <property type="component" value="Unassembled WGS sequence"/>
</dbReference>
<dbReference type="STRING" id="1220579.GCA_001571345_02116"/>
<keyword evidence="2" id="KW-1185">Reference proteome</keyword>
<gene>
    <name evidence="1" type="ORF">CFR75_11285</name>
</gene>
<protein>
    <submittedName>
        <fullName evidence="1">Uncharacterized protein</fullName>
    </submittedName>
</protein>
<reference evidence="1 2" key="1">
    <citation type="submission" date="2017-07" db="EMBL/GenBank/DDBJ databases">
        <title>A draft genome sequence of Komagataeibacter xylinus LMG 1515.</title>
        <authorList>
            <person name="Skraban J."/>
            <person name="Cleenwerck I."/>
            <person name="Vandamme P."/>
            <person name="Trcek J."/>
        </authorList>
    </citation>
    <scope>NUCLEOTIDE SEQUENCE [LARGE SCALE GENOMIC DNA]</scope>
    <source>
        <strain evidence="1 2">LMG 1515</strain>
    </source>
</reference>
<dbReference type="RefSeq" id="WP_061274763.1">
    <property type="nucleotide sequence ID" value="NZ_CBCRXN010000026.1"/>
</dbReference>
<evidence type="ECO:0000313" key="2">
    <source>
        <dbReference type="Proteomes" id="UP000248257"/>
    </source>
</evidence>
<organism evidence="1 2">
    <name type="scientific">Komagataeibacter xylinus</name>
    <name type="common">Gluconacetobacter xylinus</name>
    <dbReference type="NCBI Taxonomy" id="28448"/>
    <lineage>
        <taxon>Bacteria</taxon>
        <taxon>Pseudomonadati</taxon>
        <taxon>Pseudomonadota</taxon>
        <taxon>Alphaproteobacteria</taxon>
        <taxon>Acetobacterales</taxon>
        <taxon>Acetobacteraceae</taxon>
        <taxon>Komagataeibacter</taxon>
    </lineage>
</organism>
<dbReference type="AlphaFoldDB" id="A0A318PSB0"/>